<dbReference type="OrthoDB" id="9771212at2"/>
<evidence type="ECO:0000313" key="1">
    <source>
        <dbReference type="EMBL" id="ABB28556.1"/>
    </source>
</evidence>
<protein>
    <recommendedName>
        <fullName evidence="2">DUF1848 domain-containing protein</fullName>
    </recommendedName>
</protein>
<sequence>MIISASRRTDIPAFYGEWFINRLRVGEVLVRNPMQPKQVSHIALTPETIDALVFWTKNPNPFFRYLAEIDAFGYPYYFLFTITPYDTTIEPHVPTLEKRIAHFQYLAKRIGAERVVWRYDPILFTKTLSPTWHIAAFRHIANALSGYTKRCIISFIDNYRKVRRNMASLPLITPNEGMITQLLQTFTNIAEQQQINLQVCREEIDVTHYGIANGSCIDRSLVEQLCGRPLVGIGKDKNQRKTCGCIASRDIGRYDTCLHGCRYCYAVSNHAKAAAAYKNFNPDTPLLCNELCGNETITCAPKQNQSKLECLPLFEKT</sequence>
<name>Q3AR19_CHLCH</name>
<proteinExistence type="predicted"/>
<dbReference type="Pfam" id="PF08902">
    <property type="entry name" value="DUF1848"/>
    <property type="match status" value="1"/>
</dbReference>
<dbReference type="InterPro" id="IPR014998">
    <property type="entry name" value="DUF1848"/>
</dbReference>
<dbReference type="HOGENOM" id="CLU_069130_0_0_10"/>
<dbReference type="AlphaFoldDB" id="Q3AR19"/>
<organism evidence="1">
    <name type="scientific">Chlorobium chlorochromatii (strain CaD3)</name>
    <dbReference type="NCBI Taxonomy" id="340177"/>
    <lineage>
        <taxon>Bacteria</taxon>
        <taxon>Pseudomonadati</taxon>
        <taxon>Chlorobiota</taxon>
        <taxon>Chlorobiia</taxon>
        <taxon>Chlorobiales</taxon>
        <taxon>Chlorobiaceae</taxon>
        <taxon>Chlorobium/Pelodictyon group</taxon>
        <taxon>Chlorobium</taxon>
    </lineage>
</organism>
<dbReference type="eggNOG" id="COG1533">
    <property type="taxonomic scope" value="Bacteria"/>
</dbReference>
<evidence type="ECO:0008006" key="2">
    <source>
        <dbReference type="Google" id="ProtNLM"/>
    </source>
</evidence>
<reference evidence="1" key="1">
    <citation type="submission" date="2005-08" db="EMBL/GenBank/DDBJ databases">
        <title>Complete sequence of Chlorobium chlorochromatii CaD3.</title>
        <authorList>
            <person name="Copeland A."/>
            <person name="Lucas S."/>
            <person name="Lapidus A."/>
            <person name="Barry K."/>
            <person name="Detter J.C."/>
            <person name="Glavina T."/>
            <person name="Hammon N."/>
            <person name="Israni S."/>
            <person name="Pitluck S."/>
            <person name="Bryant D."/>
            <person name="Schmutz J."/>
            <person name="Larimer F."/>
            <person name="Land M."/>
            <person name="Kyrpides N."/>
            <person name="Ivanova N."/>
            <person name="Richardson P."/>
        </authorList>
    </citation>
    <scope>NUCLEOTIDE SEQUENCE [LARGE SCALE GENOMIC DNA]</scope>
    <source>
        <strain evidence="1">CaD3</strain>
    </source>
</reference>
<gene>
    <name evidence="1" type="ordered locus">Cag_1296</name>
</gene>
<dbReference type="KEGG" id="cch:Cag_1296"/>
<dbReference type="EMBL" id="CP000108">
    <property type="protein sequence ID" value="ABB28556.1"/>
    <property type="molecule type" value="Genomic_DNA"/>
</dbReference>
<accession>Q3AR19</accession>